<dbReference type="Pfam" id="PF13567">
    <property type="entry name" value="DUF4131"/>
    <property type="match status" value="1"/>
</dbReference>
<dbReference type="NCBIfam" id="TIGR00360">
    <property type="entry name" value="ComEC_N-term"/>
    <property type="match status" value="1"/>
</dbReference>
<dbReference type="InterPro" id="IPR025405">
    <property type="entry name" value="DUF4131"/>
</dbReference>
<dbReference type="PANTHER" id="PTHR30619">
    <property type="entry name" value="DNA INTERNALIZATION/COMPETENCE PROTEIN COMEC/REC2"/>
    <property type="match status" value="1"/>
</dbReference>
<keyword evidence="2" id="KW-1003">Cell membrane</keyword>
<proteinExistence type="predicted"/>
<evidence type="ECO:0000256" key="6">
    <source>
        <dbReference type="SAM" id="MobiDB-lite"/>
    </source>
</evidence>
<feature type="transmembrane region" description="Helical" evidence="7">
    <location>
        <begin position="481"/>
        <end position="504"/>
    </location>
</feature>
<feature type="transmembrane region" description="Helical" evidence="7">
    <location>
        <begin position="55"/>
        <end position="73"/>
    </location>
</feature>
<evidence type="ECO:0000256" key="1">
    <source>
        <dbReference type="ARBA" id="ARBA00004651"/>
    </source>
</evidence>
<dbReference type="RefSeq" id="WP_283738783.1">
    <property type="nucleotide sequence ID" value="NZ_JASJEV010000001.1"/>
</dbReference>
<keyword evidence="11" id="KW-1185">Reference proteome</keyword>
<evidence type="ECO:0000256" key="2">
    <source>
        <dbReference type="ARBA" id="ARBA00022475"/>
    </source>
</evidence>
<feature type="domain" description="ComEC/Rec2-related protein" evidence="8">
    <location>
        <begin position="274"/>
        <end position="560"/>
    </location>
</feature>
<accession>A0ABT7ABP7</accession>
<keyword evidence="3 7" id="KW-0812">Transmembrane</keyword>
<name>A0ABT7ABP7_9HYPH</name>
<sequence>MQPSHTPPRPRAAVAAPLGRHAGRLTASGFVASAIEDLRGVVPRLWWTEVERRRLFLWLPVFFGLGILLYFAADREPQLWAPVSATLAAGLAALRLRARWPAYVAFTALAFLFAGFSAAALRTRAVAAPILPRVMVGSLTGFVESVEERRQGARIVVALVGFADLAVGDRPSRVRVTLRPGTAVKPGDFIEATARLLPPPEPARPGGYDFAREAFFRSTGAVGSISGAVRVRAPPVEPPGTLALATRIDQARNALTRRIADAAGGQAGAVAAALVTGKRGLISEETNAALRAAGIYHIVSISGLHMVLAASTIFGAARALLALFPGAALLWPTKKIAAVIAMFGATAYCIFSGSEVATERSLVMTLVMLAAILVDRPALAMRNLAVAALIVLAREPETLLGPSFQMSFAAVAGLVAFCEGARPASAEASATGGGWPSRVGRMAARAIIALFVTTLVASIMTAPFGAYHFQTLNPFGLIGNALAVPFVSLLVMPAAVLGTLAYPFGLDAPVWWAMGLATRPVLAVGAWVSGFERATTVIPAFDTAVLLLFTLALLLATLWSTALRWLALPPALLGIALAANPVVPDIVVERSGAAAAVRQEDGRLAVVGRASRFTLEHWLRADGDARTIDDATLKTAAGCDPWGCVAPLPGGRYLAVIRDKRAFAEDCRRAAIVISSLKAPETCKAELVLDRSRLAATGAVHLVSEDGRFRLVRARQENGERPWLRRLATPPARAQRAQGSPSQLSIPDPEAHDDEVDAAQ</sequence>
<feature type="transmembrane region" description="Helical" evidence="7">
    <location>
        <begin position="304"/>
        <end position="324"/>
    </location>
</feature>
<feature type="transmembrane region" description="Helical" evidence="7">
    <location>
        <begin position="540"/>
        <end position="559"/>
    </location>
</feature>
<comment type="caution">
    <text evidence="10">The sequence shown here is derived from an EMBL/GenBank/DDBJ whole genome shotgun (WGS) entry which is preliminary data.</text>
</comment>
<dbReference type="Proteomes" id="UP001321492">
    <property type="component" value="Unassembled WGS sequence"/>
</dbReference>
<organism evidence="10 11">
    <name type="scientific">Chelatococcus albus</name>
    <dbReference type="NCBI Taxonomy" id="3047466"/>
    <lineage>
        <taxon>Bacteria</taxon>
        <taxon>Pseudomonadati</taxon>
        <taxon>Pseudomonadota</taxon>
        <taxon>Alphaproteobacteria</taxon>
        <taxon>Hyphomicrobiales</taxon>
        <taxon>Chelatococcaceae</taxon>
        <taxon>Chelatococcus</taxon>
    </lineage>
</organism>
<evidence type="ECO:0000259" key="8">
    <source>
        <dbReference type="Pfam" id="PF03772"/>
    </source>
</evidence>
<dbReference type="Pfam" id="PF03772">
    <property type="entry name" value="Competence"/>
    <property type="match status" value="1"/>
</dbReference>
<protein>
    <submittedName>
        <fullName evidence="10">ComEC/Rec2 family competence protein</fullName>
    </submittedName>
</protein>
<evidence type="ECO:0000313" key="11">
    <source>
        <dbReference type="Proteomes" id="UP001321492"/>
    </source>
</evidence>
<dbReference type="PANTHER" id="PTHR30619:SF1">
    <property type="entry name" value="RECOMBINATION PROTEIN 2"/>
    <property type="match status" value="1"/>
</dbReference>
<dbReference type="InterPro" id="IPR052159">
    <property type="entry name" value="Competence_DNA_uptake"/>
</dbReference>
<feature type="transmembrane region" description="Helical" evidence="7">
    <location>
        <begin position="103"/>
        <end position="121"/>
    </location>
</feature>
<dbReference type="InterPro" id="IPR004477">
    <property type="entry name" value="ComEC_N"/>
</dbReference>
<feature type="domain" description="DUF4131" evidence="9">
    <location>
        <begin position="77"/>
        <end position="229"/>
    </location>
</feature>
<feature type="region of interest" description="Disordered" evidence="6">
    <location>
        <begin position="723"/>
        <end position="760"/>
    </location>
</feature>
<keyword evidence="4 7" id="KW-1133">Transmembrane helix</keyword>
<evidence type="ECO:0000259" key="9">
    <source>
        <dbReference type="Pfam" id="PF13567"/>
    </source>
</evidence>
<feature type="transmembrane region" description="Helical" evidence="7">
    <location>
        <begin position="336"/>
        <end position="354"/>
    </location>
</feature>
<keyword evidence="5 7" id="KW-0472">Membrane</keyword>
<evidence type="ECO:0000256" key="7">
    <source>
        <dbReference type="SAM" id="Phobius"/>
    </source>
</evidence>
<evidence type="ECO:0000256" key="4">
    <source>
        <dbReference type="ARBA" id="ARBA00022989"/>
    </source>
</evidence>
<dbReference type="EMBL" id="JASJEV010000001">
    <property type="protein sequence ID" value="MDJ1156784.1"/>
    <property type="molecule type" value="Genomic_DNA"/>
</dbReference>
<evidence type="ECO:0000313" key="10">
    <source>
        <dbReference type="EMBL" id="MDJ1156784.1"/>
    </source>
</evidence>
<gene>
    <name evidence="10" type="ORF">QNA08_00795</name>
</gene>
<comment type="subcellular location">
    <subcellularLocation>
        <location evidence="1">Cell membrane</location>
        <topology evidence="1">Multi-pass membrane protein</topology>
    </subcellularLocation>
</comment>
<feature type="transmembrane region" description="Helical" evidence="7">
    <location>
        <begin position="442"/>
        <end position="469"/>
    </location>
</feature>
<evidence type="ECO:0000256" key="3">
    <source>
        <dbReference type="ARBA" id="ARBA00022692"/>
    </source>
</evidence>
<evidence type="ECO:0000256" key="5">
    <source>
        <dbReference type="ARBA" id="ARBA00023136"/>
    </source>
</evidence>
<feature type="compositionally biased region" description="Acidic residues" evidence="6">
    <location>
        <begin position="751"/>
        <end position="760"/>
    </location>
</feature>
<reference evidence="10 11" key="1">
    <citation type="submission" date="2023-05" db="EMBL/GenBank/DDBJ databases">
        <title>Chelatococcus sp. nov., a moderately thermophilic bacterium isolated from hot spring microbial mat.</title>
        <authorList>
            <person name="Hu C.-J."/>
            <person name="Li W.-J."/>
        </authorList>
    </citation>
    <scope>NUCLEOTIDE SEQUENCE [LARGE SCALE GENOMIC DNA]</scope>
    <source>
        <strain evidence="10 11">SYSU G07232</strain>
    </source>
</reference>